<evidence type="ECO:0000313" key="8">
    <source>
        <dbReference type="EMBL" id="NEU05455.1"/>
    </source>
</evidence>
<feature type="transmembrane region" description="Helical" evidence="6">
    <location>
        <begin position="674"/>
        <end position="695"/>
    </location>
</feature>
<dbReference type="NCBIfam" id="TIGR03061">
    <property type="entry name" value="pip_yhgE_Nterm"/>
    <property type="match status" value="1"/>
</dbReference>
<evidence type="ECO:0000256" key="4">
    <source>
        <dbReference type="ARBA" id="ARBA00023136"/>
    </source>
</evidence>
<feature type="coiled-coil region" evidence="5">
    <location>
        <begin position="190"/>
        <end position="217"/>
    </location>
</feature>
<feature type="transmembrane region" description="Helical" evidence="6">
    <location>
        <begin position="12"/>
        <end position="38"/>
    </location>
</feature>
<reference evidence="8 9" key="1">
    <citation type="submission" date="2020-02" db="EMBL/GenBank/DDBJ databases">
        <title>Genome assembly of a novel Clostridium senegalense strain.</title>
        <authorList>
            <person name="Gupta T.B."/>
            <person name="Jauregui R."/>
            <person name="Maclean P."/>
            <person name="Nawarathana A."/>
            <person name="Brightwell G."/>
        </authorList>
    </citation>
    <scope>NUCLEOTIDE SEQUENCE [LARGE SCALE GENOMIC DNA]</scope>
    <source>
        <strain evidence="8 9">AGRFS4</strain>
    </source>
</reference>
<evidence type="ECO:0000256" key="6">
    <source>
        <dbReference type="SAM" id="Phobius"/>
    </source>
</evidence>
<dbReference type="Gene3D" id="3.40.1710.10">
    <property type="entry name" value="abc type-2 transporter like domain"/>
    <property type="match status" value="1"/>
</dbReference>
<evidence type="ECO:0000256" key="2">
    <source>
        <dbReference type="ARBA" id="ARBA00022692"/>
    </source>
</evidence>
<dbReference type="Pfam" id="PF12698">
    <property type="entry name" value="ABC2_membrane_3"/>
    <property type="match status" value="1"/>
</dbReference>
<dbReference type="PANTHER" id="PTHR43077:SF10">
    <property type="entry name" value="TRANSPORT PERMEASE PROTEIN"/>
    <property type="match status" value="1"/>
</dbReference>
<dbReference type="InterPro" id="IPR013525">
    <property type="entry name" value="ABC2_TM"/>
</dbReference>
<evidence type="ECO:0000256" key="3">
    <source>
        <dbReference type="ARBA" id="ARBA00022989"/>
    </source>
</evidence>
<feature type="transmembrane region" description="Helical" evidence="6">
    <location>
        <begin position="520"/>
        <end position="539"/>
    </location>
</feature>
<gene>
    <name evidence="8" type="ORF">G3M99_11420</name>
</gene>
<accession>A0A6M0H427</accession>
<sequence length="717" mass="80564">MKNIFQIYRRDLKMLFINYVAIIIILGLCILPSLYAWFNIKACWDPYGNTKGIKVAVVNKDSGYKFDNIDLKLGEEIVSELKNNHDIGWVFTDQKDADYGVNHGKYYASIIITETFSKDITSFLEKNPKKPQLIYNVNEKINAVAPKITEKGASSLQETVSKNFIEMVNGIIFENFNKIGVEIEGQRPTLKKLINVISNLNNNMDEIETVVNELYEGSITAKEFIDKIESNVPILKETLNSAIEVGNQSEKFIQRGKEDIDTIAPFVKESLIFVRDKAKEINIVIEGIVDSTNGVEVTDGLKRIRTLFYNMDAKITNLVDTIDRINNVANNEVLEQLSAQLKNFSQRINEKIQVVDQLIKAASEGQTIGKDALEGLKDINNDIINFLDGKINSFDSEIKPALDNVINKLNTIIDNSLNLLNEAKGDIPKVEQILEVGEKGSELGIEGIEELKKNLPYIRETLSKINDKTTIFQDEKLVDRILELLKIDPNVAKTFISTPVELVENDLYKIPNYGSAMSPFYTVLAIWVGTLILSSILTVDVYEFDDKRILKNYEKFFGKYLFFLTIALIQGLIVAIGDKYLLGCYIVNMKLFIISTIISSVVFSMIVYTLVSVFGNVGKAIGVILLVLQVAGSGGTFPIEVTPPFFQAINPFLPFTYAIGVMREAVAGPIRDNVIYDIKMLVIYFIGAVFIGVILKKPLDNITEKFNKKFKESGLSE</sequence>
<comment type="caution">
    <text evidence="8">The sequence shown here is derived from an EMBL/GenBank/DDBJ whole genome shotgun (WGS) entry which is preliminary data.</text>
</comment>
<dbReference type="InterPro" id="IPR017501">
    <property type="entry name" value="Phage_infect_YhgE_C"/>
</dbReference>
<dbReference type="PANTHER" id="PTHR43077">
    <property type="entry name" value="TRANSPORT PERMEASE YVFS-RELATED"/>
    <property type="match status" value="1"/>
</dbReference>
<organism evidence="8 9">
    <name type="scientific">Clostridium senegalense</name>
    <dbReference type="NCBI Taxonomy" id="1465809"/>
    <lineage>
        <taxon>Bacteria</taxon>
        <taxon>Bacillati</taxon>
        <taxon>Bacillota</taxon>
        <taxon>Clostridia</taxon>
        <taxon>Eubacteriales</taxon>
        <taxon>Clostridiaceae</taxon>
        <taxon>Clostridium</taxon>
    </lineage>
</organism>
<dbReference type="AlphaFoldDB" id="A0A6M0H427"/>
<feature type="transmembrane region" description="Helical" evidence="6">
    <location>
        <begin position="560"/>
        <end position="577"/>
    </location>
</feature>
<name>A0A6M0H427_9CLOT</name>
<keyword evidence="3 6" id="KW-1133">Transmembrane helix</keyword>
<keyword evidence="4 6" id="KW-0472">Membrane</keyword>
<feature type="transmembrane region" description="Helical" evidence="6">
    <location>
        <begin position="589"/>
        <end position="608"/>
    </location>
</feature>
<evidence type="ECO:0000256" key="5">
    <source>
        <dbReference type="SAM" id="Coils"/>
    </source>
</evidence>
<keyword evidence="2 6" id="KW-0812">Transmembrane</keyword>
<dbReference type="InterPro" id="IPR017500">
    <property type="entry name" value="Phage_infect_YhgE_N"/>
</dbReference>
<dbReference type="RefSeq" id="WP_061996695.1">
    <property type="nucleotide sequence ID" value="NZ_JAAGPU010000020.1"/>
</dbReference>
<feature type="transmembrane region" description="Helical" evidence="6">
    <location>
        <begin position="620"/>
        <end position="639"/>
    </location>
</feature>
<keyword evidence="5" id="KW-0175">Coiled coil</keyword>
<comment type="subcellular location">
    <subcellularLocation>
        <location evidence="1">Membrane</location>
        <topology evidence="1">Multi-pass membrane protein</topology>
    </subcellularLocation>
</comment>
<dbReference type="NCBIfam" id="TIGR03062">
    <property type="entry name" value="pip_yhgE_Cterm"/>
    <property type="match status" value="1"/>
</dbReference>
<dbReference type="GO" id="GO:0016020">
    <property type="term" value="C:membrane"/>
    <property type="evidence" value="ECO:0007669"/>
    <property type="project" value="UniProtKB-SubCell"/>
</dbReference>
<dbReference type="Proteomes" id="UP000481872">
    <property type="component" value="Unassembled WGS sequence"/>
</dbReference>
<feature type="domain" description="ABC-2 type transporter transmembrane" evidence="7">
    <location>
        <begin position="23"/>
        <end position="693"/>
    </location>
</feature>
<dbReference type="InterPro" id="IPR051328">
    <property type="entry name" value="T7SS_ABC-Transporter"/>
</dbReference>
<evidence type="ECO:0000259" key="7">
    <source>
        <dbReference type="Pfam" id="PF12698"/>
    </source>
</evidence>
<dbReference type="EMBL" id="JAAGPU010000020">
    <property type="protein sequence ID" value="NEU05455.1"/>
    <property type="molecule type" value="Genomic_DNA"/>
</dbReference>
<proteinExistence type="predicted"/>
<evidence type="ECO:0000256" key="1">
    <source>
        <dbReference type="ARBA" id="ARBA00004141"/>
    </source>
</evidence>
<dbReference type="GO" id="GO:0140359">
    <property type="term" value="F:ABC-type transporter activity"/>
    <property type="evidence" value="ECO:0007669"/>
    <property type="project" value="InterPro"/>
</dbReference>
<evidence type="ECO:0000313" key="9">
    <source>
        <dbReference type="Proteomes" id="UP000481872"/>
    </source>
</evidence>
<keyword evidence="9" id="KW-1185">Reference proteome</keyword>
<protein>
    <submittedName>
        <fullName evidence="8">YhgE/Pip domain-containing protein</fullName>
    </submittedName>
</protein>